<dbReference type="InterPro" id="IPR036280">
    <property type="entry name" value="Multihaem_cyt_sf"/>
</dbReference>
<dbReference type="SUPFAM" id="SSF48695">
    <property type="entry name" value="Multiheme cytochromes"/>
    <property type="match status" value="1"/>
</dbReference>
<dbReference type="InterPro" id="IPR038266">
    <property type="entry name" value="NapC/NirT_cytc_sf"/>
</dbReference>
<dbReference type="Gene3D" id="1.10.3820.10">
    <property type="entry name" value="Di-heme elbow motif domain"/>
    <property type="match status" value="1"/>
</dbReference>
<evidence type="ECO:0000256" key="2">
    <source>
        <dbReference type="ARBA" id="ARBA00007395"/>
    </source>
</evidence>
<evidence type="ECO:0000256" key="5">
    <source>
        <dbReference type="ARBA" id="ARBA00022617"/>
    </source>
</evidence>
<keyword evidence="11 12" id="KW-0472">Membrane</keyword>
<dbReference type="InterPro" id="IPR005126">
    <property type="entry name" value="NapC/NirT_cyt_c_N"/>
</dbReference>
<evidence type="ECO:0000256" key="8">
    <source>
        <dbReference type="ARBA" id="ARBA00022982"/>
    </source>
</evidence>
<evidence type="ECO:0000256" key="11">
    <source>
        <dbReference type="ARBA" id="ARBA00023136"/>
    </source>
</evidence>
<dbReference type="InterPro" id="IPR024717">
    <property type="entry name" value="NapC/NirT/NrfH"/>
</dbReference>
<keyword evidence="5" id="KW-0349">Heme</keyword>
<dbReference type="GO" id="GO:0009061">
    <property type="term" value="P:anaerobic respiration"/>
    <property type="evidence" value="ECO:0007669"/>
    <property type="project" value="TreeGrafter"/>
</dbReference>
<protein>
    <submittedName>
        <fullName evidence="14">Cytochrome c-type protein NapC</fullName>
    </submittedName>
</protein>
<dbReference type="FunFam" id="1.10.3820.10:FF:000001">
    <property type="entry name" value="Cytochrome c-type protein"/>
    <property type="match status" value="1"/>
</dbReference>
<proteinExistence type="inferred from homology"/>
<keyword evidence="6 12" id="KW-0812">Transmembrane</keyword>
<dbReference type="GO" id="GO:0020037">
    <property type="term" value="F:heme binding"/>
    <property type="evidence" value="ECO:0007669"/>
    <property type="project" value="InterPro"/>
</dbReference>
<evidence type="ECO:0000259" key="13">
    <source>
        <dbReference type="Pfam" id="PF03264"/>
    </source>
</evidence>
<dbReference type="PANTHER" id="PTHR30333:SF1">
    <property type="entry name" value="CYTOCHROME C-TYPE PROTEIN NAPC"/>
    <property type="match status" value="1"/>
</dbReference>
<keyword evidence="4" id="KW-1003">Cell membrane</keyword>
<dbReference type="GO" id="GO:0009055">
    <property type="term" value="F:electron transfer activity"/>
    <property type="evidence" value="ECO:0007669"/>
    <property type="project" value="TreeGrafter"/>
</dbReference>
<organism evidence="14">
    <name type="scientific">hydrothermal vent metagenome</name>
    <dbReference type="NCBI Taxonomy" id="652676"/>
    <lineage>
        <taxon>unclassified sequences</taxon>
        <taxon>metagenomes</taxon>
        <taxon>ecological metagenomes</taxon>
    </lineage>
</organism>
<dbReference type="PIRSF" id="PIRSF000013">
    <property type="entry name" value="4_hem_cytochrm_NapC"/>
    <property type="match status" value="1"/>
</dbReference>
<evidence type="ECO:0000256" key="10">
    <source>
        <dbReference type="ARBA" id="ARBA00023004"/>
    </source>
</evidence>
<dbReference type="AlphaFoldDB" id="A0A3B0RL41"/>
<keyword evidence="9 12" id="KW-1133">Transmembrane helix</keyword>
<keyword evidence="10" id="KW-0408">Iron</keyword>
<evidence type="ECO:0000313" key="14">
    <source>
        <dbReference type="EMBL" id="VAV92171.1"/>
    </source>
</evidence>
<evidence type="ECO:0000256" key="3">
    <source>
        <dbReference type="ARBA" id="ARBA00022448"/>
    </source>
</evidence>
<gene>
    <name evidence="14" type="ORF">MNBD_ALPHA08-1250</name>
</gene>
<keyword evidence="8" id="KW-0249">Electron transport</keyword>
<comment type="similarity">
    <text evidence="2">Belongs to the NapC/NirT/NrfH family.</text>
</comment>
<dbReference type="EMBL" id="UOEC01000096">
    <property type="protein sequence ID" value="VAV92171.1"/>
    <property type="molecule type" value="Genomic_DNA"/>
</dbReference>
<dbReference type="PANTHER" id="PTHR30333">
    <property type="entry name" value="CYTOCHROME C-TYPE PROTEIN"/>
    <property type="match status" value="1"/>
</dbReference>
<dbReference type="InterPro" id="IPR051174">
    <property type="entry name" value="Cytochrome_c-type_ET"/>
</dbReference>
<reference evidence="14" key="1">
    <citation type="submission" date="2018-06" db="EMBL/GenBank/DDBJ databases">
        <authorList>
            <person name="Zhirakovskaya E."/>
        </authorList>
    </citation>
    <scope>NUCLEOTIDE SEQUENCE</scope>
</reference>
<dbReference type="GO" id="GO:0019333">
    <property type="term" value="P:denitrification pathway"/>
    <property type="evidence" value="ECO:0007669"/>
    <property type="project" value="InterPro"/>
</dbReference>
<name>A0A3B0RL41_9ZZZZ</name>
<keyword evidence="3" id="KW-0813">Transport</keyword>
<feature type="domain" description="NapC/NirT cytochrome c N-terminal" evidence="13">
    <location>
        <begin position="12"/>
        <end position="183"/>
    </location>
</feature>
<accession>A0A3B0RL41</accession>
<keyword evidence="7" id="KW-0479">Metal-binding</keyword>
<evidence type="ECO:0000256" key="1">
    <source>
        <dbReference type="ARBA" id="ARBA00004162"/>
    </source>
</evidence>
<evidence type="ECO:0000256" key="4">
    <source>
        <dbReference type="ARBA" id="ARBA00022475"/>
    </source>
</evidence>
<feature type="transmembrane region" description="Helical" evidence="12">
    <location>
        <begin position="16"/>
        <end position="36"/>
    </location>
</feature>
<evidence type="ECO:0000256" key="6">
    <source>
        <dbReference type="ARBA" id="ARBA00022692"/>
    </source>
</evidence>
<comment type="subcellular location">
    <subcellularLocation>
        <location evidence="1">Cell membrane</location>
        <topology evidence="1">Single-pass membrane protein</topology>
    </subcellularLocation>
</comment>
<evidence type="ECO:0000256" key="7">
    <source>
        <dbReference type="ARBA" id="ARBA00022723"/>
    </source>
</evidence>
<dbReference type="GO" id="GO:0005886">
    <property type="term" value="C:plasma membrane"/>
    <property type="evidence" value="ECO:0007669"/>
    <property type="project" value="UniProtKB-SubCell"/>
</dbReference>
<evidence type="ECO:0000256" key="12">
    <source>
        <dbReference type="SAM" id="Phobius"/>
    </source>
</evidence>
<sequence length="191" mass="21896">MFKKIWQWFWRPTQRFAVGTVFIVGGLGGIIFWGGFNTAMEYTNTQAFCISCHEMRDTVYKEYQKSVHYKNPSGVRASCSDCHVPKAWTPKLVRKIQASSELYHKLLGTISTPEKFEAKRLVLAERVWASMKASDSRECRNCHSKESMDFKKQGRRAAEKMQAGFKEGKTCIECHKGLVHKLPIGYGDDDD</sequence>
<evidence type="ECO:0000256" key="9">
    <source>
        <dbReference type="ARBA" id="ARBA00022989"/>
    </source>
</evidence>
<dbReference type="GO" id="GO:0046872">
    <property type="term" value="F:metal ion binding"/>
    <property type="evidence" value="ECO:0007669"/>
    <property type="project" value="UniProtKB-KW"/>
</dbReference>
<dbReference type="Pfam" id="PF03264">
    <property type="entry name" value="Cytochrom_NNT"/>
    <property type="match status" value="1"/>
</dbReference>